<reference evidence="12" key="1">
    <citation type="submission" date="2023-01" db="EMBL/GenBank/DDBJ databases">
        <title>Genome assembly of the deep-sea coral Lophelia pertusa.</title>
        <authorList>
            <person name="Herrera S."/>
            <person name="Cordes E."/>
        </authorList>
    </citation>
    <scope>NUCLEOTIDE SEQUENCE</scope>
    <source>
        <strain evidence="12">USNM1676648</strain>
        <tissue evidence="12">Polyp</tissue>
    </source>
</reference>
<dbReference type="InterPro" id="IPR032394">
    <property type="entry name" value="Anoct_dimer"/>
</dbReference>
<evidence type="ECO:0000313" key="12">
    <source>
        <dbReference type="EMBL" id="KAJ7377101.1"/>
    </source>
</evidence>
<evidence type="ECO:0000256" key="1">
    <source>
        <dbReference type="ARBA" id="ARBA00004651"/>
    </source>
</evidence>
<protein>
    <recommendedName>
        <fullName evidence="8">Anoctamin</fullName>
    </recommendedName>
</protein>
<comment type="subcellular location">
    <subcellularLocation>
        <location evidence="1">Cell membrane</location>
        <topology evidence="1">Multi-pass membrane protein</topology>
    </subcellularLocation>
    <subcellularLocation>
        <location evidence="8">Membrane</location>
        <topology evidence="8">Multi-pass membrane protein</topology>
    </subcellularLocation>
</comment>
<dbReference type="GO" id="GO:0005254">
    <property type="term" value="F:chloride channel activity"/>
    <property type="evidence" value="ECO:0007669"/>
    <property type="project" value="TreeGrafter"/>
</dbReference>
<dbReference type="AlphaFoldDB" id="A0A9W9Z8F2"/>
<evidence type="ECO:0000256" key="4">
    <source>
        <dbReference type="ARBA" id="ARBA00022692"/>
    </source>
</evidence>
<feature type="transmembrane region" description="Helical" evidence="8">
    <location>
        <begin position="401"/>
        <end position="421"/>
    </location>
</feature>
<feature type="transmembrane region" description="Helical" evidence="8">
    <location>
        <begin position="623"/>
        <end position="647"/>
    </location>
</feature>
<dbReference type="OrthoDB" id="296386at2759"/>
<keyword evidence="5 8" id="KW-1133">Transmembrane helix</keyword>
<evidence type="ECO:0000256" key="5">
    <source>
        <dbReference type="ARBA" id="ARBA00022989"/>
    </source>
</evidence>
<evidence type="ECO:0000259" key="10">
    <source>
        <dbReference type="Pfam" id="PF04547"/>
    </source>
</evidence>
<feature type="compositionally biased region" description="Basic and acidic residues" evidence="9">
    <location>
        <begin position="37"/>
        <end position="46"/>
    </location>
</feature>
<evidence type="ECO:0000256" key="8">
    <source>
        <dbReference type="RuleBase" id="RU280814"/>
    </source>
</evidence>
<dbReference type="GO" id="GO:0005886">
    <property type="term" value="C:plasma membrane"/>
    <property type="evidence" value="ECO:0007669"/>
    <property type="project" value="UniProtKB-SubCell"/>
</dbReference>
<dbReference type="InterPro" id="IPR049452">
    <property type="entry name" value="Anoctamin_TM"/>
</dbReference>
<feature type="domain" description="Anoctamin dimerisation" evidence="11">
    <location>
        <begin position="56"/>
        <end position="217"/>
    </location>
</feature>
<feature type="transmembrane region" description="Helical" evidence="8">
    <location>
        <begin position="229"/>
        <end position="262"/>
    </location>
</feature>
<evidence type="ECO:0000259" key="11">
    <source>
        <dbReference type="Pfam" id="PF16178"/>
    </source>
</evidence>
<feature type="transmembrane region" description="Helical" evidence="8">
    <location>
        <begin position="576"/>
        <end position="599"/>
    </location>
</feature>
<evidence type="ECO:0000313" key="13">
    <source>
        <dbReference type="Proteomes" id="UP001163046"/>
    </source>
</evidence>
<evidence type="ECO:0000256" key="7">
    <source>
        <dbReference type="ARBA" id="ARBA00023180"/>
    </source>
</evidence>
<keyword evidence="13" id="KW-1185">Reference proteome</keyword>
<proteinExistence type="inferred from homology"/>
<feature type="compositionally biased region" description="Basic residues" evidence="9">
    <location>
        <begin position="26"/>
        <end position="36"/>
    </location>
</feature>
<feature type="domain" description="Anoctamin transmembrane" evidence="10">
    <location>
        <begin position="220"/>
        <end position="726"/>
    </location>
</feature>
<dbReference type="Pfam" id="PF04547">
    <property type="entry name" value="Anoctamin"/>
    <property type="match status" value="1"/>
</dbReference>
<evidence type="ECO:0000256" key="2">
    <source>
        <dbReference type="ARBA" id="ARBA00009671"/>
    </source>
</evidence>
<feature type="region of interest" description="Disordered" evidence="9">
    <location>
        <begin position="1"/>
        <end position="47"/>
    </location>
</feature>
<evidence type="ECO:0000256" key="3">
    <source>
        <dbReference type="ARBA" id="ARBA00022475"/>
    </source>
</evidence>
<dbReference type="EMBL" id="MU826383">
    <property type="protein sequence ID" value="KAJ7377101.1"/>
    <property type="molecule type" value="Genomic_DNA"/>
</dbReference>
<feature type="transmembrane region" description="Helical" evidence="8">
    <location>
        <begin position="290"/>
        <end position="309"/>
    </location>
</feature>
<evidence type="ECO:0000256" key="6">
    <source>
        <dbReference type="ARBA" id="ARBA00023136"/>
    </source>
</evidence>
<feature type="transmembrane region" description="Helical" evidence="8">
    <location>
        <begin position="366"/>
        <end position="389"/>
    </location>
</feature>
<dbReference type="GO" id="GO:0046983">
    <property type="term" value="F:protein dimerization activity"/>
    <property type="evidence" value="ECO:0007669"/>
    <property type="project" value="InterPro"/>
</dbReference>
<keyword evidence="7" id="KW-0325">Glycoprotein</keyword>
<evidence type="ECO:0000256" key="9">
    <source>
        <dbReference type="SAM" id="MobiDB-lite"/>
    </source>
</evidence>
<feature type="transmembrane region" description="Helical" evidence="8">
    <location>
        <begin position="448"/>
        <end position="469"/>
    </location>
</feature>
<feature type="transmembrane region" description="Helical" evidence="8">
    <location>
        <begin position="692"/>
        <end position="713"/>
    </location>
</feature>
<feature type="compositionally biased region" description="Polar residues" evidence="9">
    <location>
        <begin position="751"/>
        <end position="760"/>
    </location>
</feature>
<name>A0A9W9Z8F2_9CNID</name>
<keyword evidence="6 8" id="KW-0472">Membrane</keyword>
<sequence>MEEYAGQANDKDNILNGDGDVVEARPKKKRKKARRSKSNEHLRSSDLHGGGVLRQRLCEEAEHVSLEMPLAGYIVPETSKNSWWKQFWDYFKTDDEVDFVSAPFCVSKSQIYEGIENPDTFFRPALRSLLVHHILTDVDVRDKESKQLGQNVQGLGYMLIEGAYTDVFILHEKSEYDSQFPLSDAGDDNSFLHGQDIADPRRALHDTWLKHFRYQPLWKIRNYFGEKIALYFGWLSLLTSSLVLPMLLGFAIFLWGLVVAVIDYPLDEQENSTTVSTVMIWAKNAFDNNATPYFALIICLWGTIFLELWKRKNARLSYKWDVDSFEEQEPNRPQYYGTVMKRDPVTGEEISVYPAIRRFFKMSGSFGVMVFMICLVLASVVAVIIYRVIAREDLFKNRGEAGLLMASVTSTFINTLSIMIMGKLYQKLAVILTDWENHRTQTSYEDALIIKLFGFQFVNSYTSLFYIAFFRQGTKETGVIGKGENYSDECGENNDCMTLLSLQVAMLMIMKPLPKLFTDVIKPWLKSLWTRKCCGSKVAASGEIRFNLEDYLERERRKEELGDFTLSEYNEKVLQYGFLMLFAAAFPLAPLIALLTNAIDMKVDARRLLWTNRRPVAFRAEDIGMWYSILEFLNVAGVVTNSFLVAFTSSYGRSWEGDLSATNRTQLVFNNTTNTTEQVVIITESLAGLSRLWLIIGFEHIVFTIKFLIAYIIPDTPADVKMALSKEKYHVSKILSKAGVRKGPGNKLAESASSFKSRGTESDTSLTEVKLTASGKDLWRLVLTMEGWKWSSKVYQRGVV</sequence>
<dbReference type="Pfam" id="PF16178">
    <property type="entry name" value="Anoct_dimer"/>
    <property type="match status" value="1"/>
</dbReference>
<keyword evidence="3" id="KW-1003">Cell membrane</keyword>
<gene>
    <name evidence="12" type="ORF">OS493_030695</name>
</gene>
<dbReference type="PANTHER" id="PTHR12308:SF73">
    <property type="entry name" value="ANOCTAMIN"/>
    <property type="match status" value="1"/>
</dbReference>
<accession>A0A9W9Z8F2</accession>
<dbReference type="InterPro" id="IPR007632">
    <property type="entry name" value="Anoctamin"/>
</dbReference>
<comment type="caution">
    <text evidence="12">The sequence shown here is derived from an EMBL/GenBank/DDBJ whole genome shotgun (WGS) entry which is preliminary data.</text>
</comment>
<comment type="similarity">
    <text evidence="2 8">Belongs to the anoctamin family.</text>
</comment>
<dbReference type="PANTHER" id="PTHR12308">
    <property type="entry name" value="ANOCTAMIN"/>
    <property type="match status" value="1"/>
</dbReference>
<dbReference type="Proteomes" id="UP001163046">
    <property type="component" value="Unassembled WGS sequence"/>
</dbReference>
<keyword evidence="4 8" id="KW-0812">Transmembrane</keyword>
<organism evidence="12 13">
    <name type="scientific">Desmophyllum pertusum</name>
    <dbReference type="NCBI Taxonomy" id="174260"/>
    <lineage>
        <taxon>Eukaryota</taxon>
        <taxon>Metazoa</taxon>
        <taxon>Cnidaria</taxon>
        <taxon>Anthozoa</taxon>
        <taxon>Hexacorallia</taxon>
        <taxon>Scleractinia</taxon>
        <taxon>Caryophylliina</taxon>
        <taxon>Caryophylliidae</taxon>
        <taxon>Desmophyllum</taxon>
    </lineage>
</organism>
<feature type="region of interest" description="Disordered" evidence="9">
    <location>
        <begin position="741"/>
        <end position="760"/>
    </location>
</feature>